<dbReference type="RefSeq" id="WP_323738527.1">
    <property type="nucleotide sequence ID" value="NZ_CP112932.1"/>
</dbReference>
<dbReference type="SUPFAM" id="SSF52833">
    <property type="entry name" value="Thioredoxin-like"/>
    <property type="match status" value="1"/>
</dbReference>
<feature type="transmembrane region" description="Helical" evidence="1">
    <location>
        <begin position="9"/>
        <end position="26"/>
    </location>
</feature>
<dbReference type="InterPro" id="IPR036249">
    <property type="entry name" value="Thioredoxin-like_sf"/>
</dbReference>
<feature type="domain" description="Thioredoxin" evidence="2">
    <location>
        <begin position="35"/>
        <end position="265"/>
    </location>
</feature>
<keyword evidence="1" id="KW-0472">Membrane</keyword>
<dbReference type="Gene3D" id="3.40.30.10">
    <property type="entry name" value="Glutaredoxin"/>
    <property type="match status" value="1"/>
</dbReference>
<keyword evidence="4" id="KW-1185">Reference proteome</keyword>
<dbReference type="EMBL" id="CP112932">
    <property type="protein sequence ID" value="WPY00462.1"/>
    <property type="molecule type" value="Genomic_DNA"/>
</dbReference>
<evidence type="ECO:0000256" key="1">
    <source>
        <dbReference type="SAM" id="Phobius"/>
    </source>
</evidence>
<keyword evidence="1" id="KW-1133">Transmembrane helix</keyword>
<dbReference type="InterPro" id="IPR041205">
    <property type="entry name" value="ScsC_N"/>
</dbReference>
<proteinExistence type="predicted"/>
<protein>
    <submittedName>
        <fullName evidence="3">DsbA family protein</fullName>
    </submittedName>
</protein>
<dbReference type="Pfam" id="PF18312">
    <property type="entry name" value="ScsC_N"/>
    <property type="match status" value="1"/>
</dbReference>
<dbReference type="InterPro" id="IPR013766">
    <property type="entry name" value="Thioredoxin_domain"/>
</dbReference>
<keyword evidence="1" id="KW-0812">Transmembrane</keyword>
<sequence>MAQKLVNKILFGVLVILIAILAYKIINPISNNISSPVVTTMEEAIAPEDEKEKVQDIVKEYLMNNPEVIIESIEQLQKRKMQEMEATVKNYIEQKKPEIENSTTFPVLGNAEGNIIIVSFYDYNCSYCKKGDSYINQVLEANNDVKVILRPFPILGENSMYAAKIALAVHKLAPDKFKIIHQGLMHMKPITAEAIEGLISSNEIDWISLQTEIHKPEIQSLIDKNFEMAGNLRIQGAPAYIINGTLFPGLVDFTQLQSSIAEIRSKLPQK</sequence>
<gene>
    <name evidence="3" type="ORF">Trichorick_00339</name>
</gene>
<dbReference type="Proteomes" id="UP001326613">
    <property type="component" value="Chromosome"/>
</dbReference>
<dbReference type="Pfam" id="PF01323">
    <property type="entry name" value="DSBA"/>
    <property type="match status" value="1"/>
</dbReference>
<dbReference type="CDD" id="cd03023">
    <property type="entry name" value="DsbA_Com1_like"/>
    <property type="match status" value="1"/>
</dbReference>
<organism evidence="3 4">
    <name type="scientific">Candidatus Trichorickettsia mobilis</name>
    <dbReference type="NCBI Taxonomy" id="1346319"/>
    <lineage>
        <taxon>Bacteria</taxon>
        <taxon>Pseudomonadati</taxon>
        <taxon>Pseudomonadota</taxon>
        <taxon>Alphaproteobacteria</taxon>
        <taxon>Rickettsiales</taxon>
        <taxon>Rickettsiaceae</taxon>
        <taxon>Rickettsieae</taxon>
        <taxon>Candidatus Trichorickettsia</taxon>
    </lineage>
</organism>
<evidence type="ECO:0000313" key="3">
    <source>
        <dbReference type="EMBL" id="WPY00462.1"/>
    </source>
</evidence>
<reference evidence="3 4" key="1">
    <citation type="submission" date="2022-10" db="EMBL/GenBank/DDBJ databases">
        <title>Host association and intracellularity evolved multiple times independently in the Rickettsiales.</title>
        <authorList>
            <person name="Castelli M."/>
            <person name="Nardi T."/>
            <person name="Gammuto L."/>
            <person name="Bellinzona G."/>
            <person name="Sabaneyeva E."/>
            <person name="Potekhin A."/>
            <person name="Serra V."/>
            <person name="Petroni G."/>
            <person name="Sassera D."/>
        </authorList>
    </citation>
    <scope>NUCLEOTIDE SEQUENCE [LARGE SCALE GENOMIC DNA]</scope>
    <source>
        <strain evidence="3 4">Kr 154-4</strain>
    </source>
</reference>
<accession>A0ABZ0UTQ0</accession>
<evidence type="ECO:0000313" key="4">
    <source>
        <dbReference type="Proteomes" id="UP001326613"/>
    </source>
</evidence>
<dbReference type="PROSITE" id="PS51352">
    <property type="entry name" value="THIOREDOXIN_2"/>
    <property type="match status" value="1"/>
</dbReference>
<dbReference type="InterPro" id="IPR001853">
    <property type="entry name" value="DSBA-like_thioredoxin_dom"/>
</dbReference>
<evidence type="ECO:0000259" key="2">
    <source>
        <dbReference type="PROSITE" id="PS51352"/>
    </source>
</evidence>
<name>A0ABZ0UTQ0_9RICK</name>